<accession>A0A5C3QC06</accession>
<proteinExistence type="predicted"/>
<dbReference type="EMBL" id="ML178845">
    <property type="protein sequence ID" value="TFK97698.1"/>
    <property type="molecule type" value="Genomic_DNA"/>
</dbReference>
<dbReference type="CDD" id="cd00084">
    <property type="entry name" value="HMG-box_SF"/>
    <property type="match status" value="1"/>
</dbReference>
<evidence type="ECO:0000259" key="1">
    <source>
        <dbReference type="Pfam" id="PF09011"/>
    </source>
</evidence>
<dbReference type="SUPFAM" id="SSF47095">
    <property type="entry name" value="HMG-box"/>
    <property type="match status" value="2"/>
</dbReference>
<dbReference type="Proteomes" id="UP000305067">
    <property type="component" value="Unassembled WGS sequence"/>
</dbReference>
<keyword evidence="3" id="KW-1185">Reference proteome</keyword>
<evidence type="ECO:0000313" key="2">
    <source>
        <dbReference type="EMBL" id="TFK97698.1"/>
    </source>
</evidence>
<gene>
    <name evidence="2" type="ORF">BDV98DRAFT_585449</name>
</gene>
<feature type="domain" description="HMG box" evidence="1">
    <location>
        <begin position="28"/>
        <end position="87"/>
    </location>
</feature>
<protein>
    <recommendedName>
        <fullName evidence="1">HMG box domain-containing protein</fullName>
    </recommendedName>
</protein>
<sequence length="185" mass="21218">MTASATAKKPLKTKEPVVIEKKKYIRKKKPSSKPSPFVLYKTLQKDVLKQPSAQEMIEQTQRAAERWRAMSEAEEEPYCTEARAASAQPILASLEWWRTADQRLVRAVNRVRAAQNKKRFTSAERQNLVPVTQGGDKPWATRISEIGKKWNSLSEEEKATWPKLAKERKEEWVVRQAQKAKAASD</sequence>
<name>A0A5C3QC06_9AGAR</name>
<reference evidence="2 3" key="1">
    <citation type="journal article" date="2019" name="Nat. Ecol. Evol.">
        <title>Megaphylogeny resolves global patterns of mushroom evolution.</title>
        <authorList>
            <person name="Varga T."/>
            <person name="Krizsan K."/>
            <person name="Foldi C."/>
            <person name="Dima B."/>
            <person name="Sanchez-Garcia M."/>
            <person name="Sanchez-Ramirez S."/>
            <person name="Szollosi G.J."/>
            <person name="Szarkandi J.G."/>
            <person name="Papp V."/>
            <person name="Albert L."/>
            <person name="Andreopoulos W."/>
            <person name="Angelini C."/>
            <person name="Antonin V."/>
            <person name="Barry K.W."/>
            <person name="Bougher N.L."/>
            <person name="Buchanan P."/>
            <person name="Buyck B."/>
            <person name="Bense V."/>
            <person name="Catcheside P."/>
            <person name="Chovatia M."/>
            <person name="Cooper J."/>
            <person name="Damon W."/>
            <person name="Desjardin D."/>
            <person name="Finy P."/>
            <person name="Geml J."/>
            <person name="Haridas S."/>
            <person name="Hughes K."/>
            <person name="Justo A."/>
            <person name="Karasinski D."/>
            <person name="Kautmanova I."/>
            <person name="Kiss B."/>
            <person name="Kocsube S."/>
            <person name="Kotiranta H."/>
            <person name="LaButti K.M."/>
            <person name="Lechner B.E."/>
            <person name="Liimatainen K."/>
            <person name="Lipzen A."/>
            <person name="Lukacs Z."/>
            <person name="Mihaltcheva S."/>
            <person name="Morgado L.N."/>
            <person name="Niskanen T."/>
            <person name="Noordeloos M.E."/>
            <person name="Ohm R.A."/>
            <person name="Ortiz-Santana B."/>
            <person name="Ovrebo C."/>
            <person name="Racz N."/>
            <person name="Riley R."/>
            <person name="Savchenko A."/>
            <person name="Shiryaev A."/>
            <person name="Soop K."/>
            <person name="Spirin V."/>
            <person name="Szebenyi C."/>
            <person name="Tomsovsky M."/>
            <person name="Tulloss R.E."/>
            <person name="Uehling J."/>
            <person name="Grigoriev I.V."/>
            <person name="Vagvolgyi C."/>
            <person name="Papp T."/>
            <person name="Martin F.M."/>
            <person name="Miettinen O."/>
            <person name="Hibbett D.S."/>
            <person name="Nagy L.G."/>
        </authorList>
    </citation>
    <scope>NUCLEOTIDE SEQUENCE [LARGE SCALE GENOMIC DNA]</scope>
    <source>
        <strain evidence="2 3">CBS 309.79</strain>
    </source>
</reference>
<organism evidence="2 3">
    <name type="scientific">Pterulicium gracile</name>
    <dbReference type="NCBI Taxonomy" id="1884261"/>
    <lineage>
        <taxon>Eukaryota</taxon>
        <taxon>Fungi</taxon>
        <taxon>Dikarya</taxon>
        <taxon>Basidiomycota</taxon>
        <taxon>Agaricomycotina</taxon>
        <taxon>Agaricomycetes</taxon>
        <taxon>Agaricomycetidae</taxon>
        <taxon>Agaricales</taxon>
        <taxon>Pleurotineae</taxon>
        <taxon>Pterulaceae</taxon>
        <taxon>Pterulicium</taxon>
    </lineage>
</organism>
<dbReference type="Gene3D" id="1.10.30.10">
    <property type="entry name" value="High mobility group box domain"/>
    <property type="match status" value="2"/>
</dbReference>
<dbReference type="Pfam" id="PF09011">
    <property type="entry name" value="HMG_box_2"/>
    <property type="match status" value="1"/>
</dbReference>
<dbReference type="InterPro" id="IPR009071">
    <property type="entry name" value="HMG_box_dom"/>
</dbReference>
<dbReference type="AlphaFoldDB" id="A0A5C3QC06"/>
<evidence type="ECO:0000313" key="3">
    <source>
        <dbReference type="Proteomes" id="UP000305067"/>
    </source>
</evidence>
<dbReference type="OrthoDB" id="1919336at2759"/>
<dbReference type="InterPro" id="IPR036910">
    <property type="entry name" value="HMG_box_dom_sf"/>
</dbReference>